<dbReference type="PANTHER" id="PTHR11006:SF116">
    <property type="entry name" value="PROTEIN METHYLTRANSFERASE"/>
    <property type="match status" value="1"/>
</dbReference>
<accession>A0A0G2HVS2</accession>
<evidence type="ECO:0000256" key="4">
    <source>
        <dbReference type="ARBA" id="ARBA00022603"/>
    </source>
</evidence>
<dbReference type="GO" id="GO:0035242">
    <property type="term" value="F:protein-arginine omega-N asymmetric methyltransferase activity"/>
    <property type="evidence" value="ECO:0007669"/>
    <property type="project" value="UniProtKB-EC"/>
</dbReference>
<dbReference type="EMBL" id="LCUC01000340">
    <property type="protein sequence ID" value="KKY32130.1"/>
    <property type="molecule type" value="Genomic_DNA"/>
</dbReference>
<keyword evidence="9" id="KW-0862">Zinc</keyword>
<evidence type="ECO:0000256" key="7">
    <source>
        <dbReference type="ARBA" id="ARBA00022723"/>
    </source>
</evidence>
<dbReference type="SUPFAM" id="SSF57667">
    <property type="entry name" value="beta-beta-alpha zinc fingers"/>
    <property type="match status" value="1"/>
</dbReference>
<keyword evidence="7" id="KW-0479">Metal-binding</keyword>
<dbReference type="Proteomes" id="UP000034680">
    <property type="component" value="Unassembled WGS sequence"/>
</dbReference>
<evidence type="ECO:0000256" key="1">
    <source>
        <dbReference type="ARBA" id="ARBA00004514"/>
    </source>
</evidence>
<evidence type="ECO:0000256" key="2">
    <source>
        <dbReference type="ARBA" id="ARBA00011925"/>
    </source>
</evidence>
<dbReference type="InterPro" id="IPR049482">
    <property type="entry name" value="ANM3-like_C2H2_Zf"/>
</dbReference>
<feature type="compositionally biased region" description="Low complexity" evidence="13">
    <location>
        <begin position="130"/>
        <end position="149"/>
    </location>
</feature>
<keyword evidence="5 12" id="KW-0808">Transferase</keyword>
<dbReference type="InterPro" id="IPR036236">
    <property type="entry name" value="Znf_C2H2_sf"/>
</dbReference>
<protein>
    <recommendedName>
        <fullName evidence="2">type I protein arginine methyltransferase</fullName>
        <ecNumber evidence="2">2.1.1.319</ecNumber>
    </recommendedName>
</protein>
<dbReference type="FunFam" id="3.40.50.150:FF:000003">
    <property type="entry name" value="Blast:Protein arginine N-methyltransferase 1"/>
    <property type="match status" value="1"/>
</dbReference>
<dbReference type="GO" id="GO:0008270">
    <property type="term" value="F:zinc ion binding"/>
    <property type="evidence" value="ECO:0007669"/>
    <property type="project" value="UniProtKB-KW"/>
</dbReference>
<evidence type="ECO:0000256" key="8">
    <source>
        <dbReference type="ARBA" id="ARBA00022771"/>
    </source>
</evidence>
<sequence>MSKEADDIASGSEGSEGWDDVDEGVDEENLEIVSLLDDKVFPDAQSMLEHCKSSFNFDFVAVRDRLGPDFYGSIKLVNFIRSTVKDGKPLPDQITEADIQDDKFLMPVLPDDALIMCLDDLPSSSDVTDATGKAAEGASTTETAGDAGSKNASLQAQLDELNKQFANYRLAVEQTLDKRWHADDDDSSSRSSASSKKEKKDESAYYWESYAHNDIHETMLKDTVRTEGYRDFIYNNKHLFKGKTVLDIGCGTGILSMFCAKAGAAHVYAIDKSAILDKANENIFNNGLSDTITCLRGRVEDIVLPVDKVDVIVSEWMGYALLYEAMLPSVLFARDRYLKPGGLLVPSHTTIFHAPVSDPEYVADNVTFWRDVYGFDMKAMQEGMLKEVRVQTMPADALCGTASTYALDLYHVRVEDLTFRSKWGSKLTRDVDNVDGFLIWFDNYFAATRQEGAELIEAPADDWEAARKDGSTAFTTGPHRKETHWKQVLMLVEDKDGHERKALKAGEQIEGFLSYSAPEDHARGLLIKVEWGGLPNAEKSQVWALN</sequence>
<dbReference type="GO" id="GO:0005829">
    <property type="term" value="C:cytosol"/>
    <property type="evidence" value="ECO:0007669"/>
    <property type="project" value="UniProtKB-SubCell"/>
</dbReference>
<dbReference type="Gene3D" id="2.70.160.11">
    <property type="entry name" value="Hnrnp arginine n-methyltransferase1"/>
    <property type="match status" value="1"/>
</dbReference>
<feature type="region of interest" description="Disordered" evidence="13">
    <location>
        <begin position="126"/>
        <end position="150"/>
    </location>
</feature>
<keyword evidence="8" id="KW-0863">Zinc-finger</keyword>
<dbReference type="GO" id="GO:0005634">
    <property type="term" value="C:nucleus"/>
    <property type="evidence" value="ECO:0007669"/>
    <property type="project" value="TreeGrafter"/>
</dbReference>
<dbReference type="InterPro" id="IPR025799">
    <property type="entry name" value="Arg_MeTrfase"/>
</dbReference>
<dbReference type="Pfam" id="PF13649">
    <property type="entry name" value="Methyltransf_25"/>
    <property type="match status" value="1"/>
</dbReference>
<dbReference type="PANTHER" id="PTHR11006">
    <property type="entry name" value="PROTEIN ARGININE N-METHYLTRANSFERASE"/>
    <property type="match status" value="1"/>
</dbReference>
<dbReference type="SUPFAM" id="SSF53335">
    <property type="entry name" value="S-adenosyl-L-methionine-dependent methyltransferases"/>
    <property type="match status" value="1"/>
</dbReference>
<dbReference type="GO" id="GO:0032259">
    <property type="term" value="P:methylation"/>
    <property type="evidence" value="ECO:0007669"/>
    <property type="project" value="UniProtKB-KW"/>
</dbReference>
<dbReference type="GO" id="GO:0042054">
    <property type="term" value="F:histone methyltransferase activity"/>
    <property type="evidence" value="ECO:0007669"/>
    <property type="project" value="TreeGrafter"/>
</dbReference>
<comment type="caution">
    <text evidence="17">The sequence shown here is derived from an EMBL/GenBank/DDBJ whole genome shotgun (WGS) entry which is preliminary data.</text>
</comment>
<dbReference type="InterPro" id="IPR029063">
    <property type="entry name" value="SAM-dependent_MTases_sf"/>
</dbReference>
<dbReference type="CDD" id="cd02440">
    <property type="entry name" value="AdoMet_MTases"/>
    <property type="match status" value="1"/>
</dbReference>
<keyword evidence="3" id="KW-0963">Cytoplasm</keyword>
<dbReference type="Gene3D" id="3.40.50.150">
    <property type="entry name" value="Vaccinia Virus protein VP39"/>
    <property type="match status" value="1"/>
</dbReference>
<proteinExistence type="predicted"/>
<evidence type="ECO:0000256" key="9">
    <source>
        <dbReference type="ARBA" id="ARBA00022833"/>
    </source>
</evidence>
<comment type="catalytic activity">
    <reaction evidence="11">
        <text>L-arginyl-[protein] + S-adenosyl-L-methionine = N(omega)-methyl-L-arginyl-[protein] + S-adenosyl-L-homocysteine + H(+)</text>
        <dbReference type="Rhea" id="RHEA:48100"/>
        <dbReference type="Rhea" id="RHEA-COMP:10532"/>
        <dbReference type="Rhea" id="RHEA-COMP:11990"/>
        <dbReference type="ChEBI" id="CHEBI:15378"/>
        <dbReference type="ChEBI" id="CHEBI:29965"/>
        <dbReference type="ChEBI" id="CHEBI:57856"/>
        <dbReference type="ChEBI" id="CHEBI:59789"/>
        <dbReference type="ChEBI" id="CHEBI:65280"/>
    </reaction>
    <physiologicalReaction direction="left-to-right" evidence="11">
        <dbReference type="Rhea" id="RHEA:48101"/>
    </physiologicalReaction>
</comment>
<dbReference type="Pfam" id="PF21137">
    <property type="entry name" value="ANM3_C2H2_Zf"/>
    <property type="match status" value="1"/>
</dbReference>
<keyword evidence="18" id="KW-1185">Reference proteome</keyword>
<organism evidence="17 18">
    <name type="scientific">Diaporthe ampelina</name>
    <dbReference type="NCBI Taxonomy" id="1214573"/>
    <lineage>
        <taxon>Eukaryota</taxon>
        <taxon>Fungi</taxon>
        <taxon>Dikarya</taxon>
        <taxon>Ascomycota</taxon>
        <taxon>Pezizomycotina</taxon>
        <taxon>Sordariomycetes</taxon>
        <taxon>Sordariomycetidae</taxon>
        <taxon>Diaporthales</taxon>
        <taxon>Diaporthaceae</taxon>
        <taxon>Diaporthe</taxon>
    </lineage>
</organism>
<feature type="domain" description="Protein arginine N-methyltransferase" evidence="16">
    <location>
        <begin position="349"/>
        <end position="531"/>
    </location>
</feature>
<keyword evidence="6 12" id="KW-0949">S-adenosyl-L-methionine</keyword>
<dbReference type="Pfam" id="PF22528">
    <property type="entry name" value="PRMT_C"/>
    <property type="match status" value="1"/>
</dbReference>
<dbReference type="InterPro" id="IPR041698">
    <property type="entry name" value="Methyltransf_25"/>
</dbReference>
<evidence type="ECO:0000256" key="10">
    <source>
        <dbReference type="ARBA" id="ARBA00047384"/>
    </source>
</evidence>
<gene>
    <name evidence="17" type="ORF">UCDDA912_g07909</name>
</gene>
<reference evidence="17 18" key="2">
    <citation type="submission" date="2015-05" db="EMBL/GenBank/DDBJ databases">
        <authorList>
            <person name="Morales-Cruz A."/>
            <person name="Amrine K.C."/>
            <person name="Cantu D."/>
        </authorList>
    </citation>
    <scope>NUCLEOTIDE SEQUENCE [LARGE SCALE GENOMIC DNA]</scope>
    <source>
        <strain evidence="17">DA912</strain>
    </source>
</reference>
<evidence type="ECO:0000313" key="17">
    <source>
        <dbReference type="EMBL" id="KKY32130.1"/>
    </source>
</evidence>
<feature type="region of interest" description="Disordered" evidence="13">
    <location>
        <begin position="1"/>
        <end position="22"/>
    </location>
</feature>
<feature type="domain" description="Protein arginine N-methyltransferase 3-like C2H2 zinc finger" evidence="15">
    <location>
        <begin position="65"/>
        <end position="107"/>
    </location>
</feature>
<keyword evidence="4 12" id="KW-0489">Methyltransferase</keyword>
<dbReference type="STRING" id="1214573.A0A0G2HVS2"/>
<evidence type="ECO:0000256" key="6">
    <source>
        <dbReference type="ARBA" id="ARBA00022691"/>
    </source>
</evidence>
<evidence type="ECO:0000259" key="15">
    <source>
        <dbReference type="Pfam" id="PF21137"/>
    </source>
</evidence>
<dbReference type="PROSITE" id="PS51678">
    <property type="entry name" value="SAM_MT_PRMT"/>
    <property type="match status" value="1"/>
</dbReference>
<evidence type="ECO:0000256" key="3">
    <source>
        <dbReference type="ARBA" id="ARBA00022490"/>
    </source>
</evidence>
<comment type="subcellular location">
    <subcellularLocation>
        <location evidence="1">Cytoplasm</location>
        <location evidence="1">Cytosol</location>
    </subcellularLocation>
</comment>
<evidence type="ECO:0000259" key="14">
    <source>
        <dbReference type="Pfam" id="PF13649"/>
    </source>
</evidence>
<dbReference type="EC" id="2.1.1.319" evidence="2"/>
<evidence type="ECO:0000313" key="18">
    <source>
        <dbReference type="Proteomes" id="UP000034680"/>
    </source>
</evidence>
<comment type="catalytic activity">
    <reaction evidence="10">
        <text>L-arginyl-[protein] + 2 S-adenosyl-L-methionine = N(omega),N(omega)-dimethyl-L-arginyl-[protein] + 2 S-adenosyl-L-homocysteine + 2 H(+)</text>
        <dbReference type="Rhea" id="RHEA:48096"/>
        <dbReference type="Rhea" id="RHEA-COMP:10532"/>
        <dbReference type="Rhea" id="RHEA-COMP:11991"/>
        <dbReference type="ChEBI" id="CHEBI:15378"/>
        <dbReference type="ChEBI" id="CHEBI:29965"/>
        <dbReference type="ChEBI" id="CHEBI:57856"/>
        <dbReference type="ChEBI" id="CHEBI:59789"/>
        <dbReference type="ChEBI" id="CHEBI:61897"/>
        <dbReference type="EC" id="2.1.1.319"/>
    </reaction>
    <physiologicalReaction direction="left-to-right" evidence="10">
        <dbReference type="Rhea" id="RHEA:48097"/>
    </physiologicalReaction>
</comment>
<evidence type="ECO:0000256" key="5">
    <source>
        <dbReference type="ARBA" id="ARBA00022679"/>
    </source>
</evidence>
<evidence type="ECO:0000256" key="13">
    <source>
        <dbReference type="SAM" id="MobiDB-lite"/>
    </source>
</evidence>
<evidence type="ECO:0000256" key="11">
    <source>
        <dbReference type="ARBA" id="ARBA00049303"/>
    </source>
</evidence>
<dbReference type="InterPro" id="IPR055135">
    <property type="entry name" value="PRMT_dom"/>
</dbReference>
<evidence type="ECO:0000259" key="16">
    <source>
        <dbReference type="Pfam" id="PF22528"/>
    </source>
</evidence>
<reference evidence="17 18" key="1">
    <citation type="submission" date="2015-05" db="EMBL/GenBank/DDBJ databases">
        <title>Distinctive expansion of gene families associated with plant cell wall degradation and secondary metabolism in the genomes of grapevine trunk pathogens.</title>
        <authorList>
            <person name="Lawrence D.P."/>
            <person name="Travadon R."/>
            <person name="Rolshausen P.E."/>
            <person name="Baumgartner K."/>
        </authorList>
    </citation>
    <scope>NUCLEOTIDE SEQUENCE [LARGE SCALE GENOMIC DNA]</scope>
    <source>
        <strain evidence="17">DA912</strain>
    </source>
</reference>
<name>A0A0G2HVS2_9PEZI</name>
<dbReference type="FunFam" id="2.70.160.11:FF:000016">
    <property type="entry name" value="Protein arginine methyltransferase RmtB"/>
    <property type="match status" value="1"/>
</dbReference>
<feature type="domain" description="Methyltransferase" evidence="14">
    <location>
        <begin position="245"/>
        <end position="342"/>
    </location>
</feature>
<dbReference type="AlphaFoldDB" id="A0A0G2HVS2"/>
<evidence type="ECO:0000256" key="12">
    <source>
        <dbReference type="PROSITE-ProRule" id="PRU01015"/>
    </source>
</evidence>
<dbReference type="OrthoDB" id="7848332at2759"/>